<reference evidence="2 3" key="1">
    <citation type="journal article" date="2016" name="Nat. Commun.">
        <title>Thousands of microbial genomes shed light on interconnected biogeochemical processes in an aquifer system.</title>
        <authorList>
            <person name="Anantharaman K."/>
            <person name="Brown C.T."/>
            <person name="Hug L.A."/>
            <person name="Sharon I."/>
            <person name="Castelle C.J."/>
            <person name="Probst A.J."/>
            <person name="Thomas B.C."/>
            <person name="Singh A."/>
            <person name="Wilkins M.J."/>
            <person name="Karaoz U."/>
            <person name="Brodie E.L."/>
            <person name="Williams K.H."/>
            <person name="Hubbard S.S."/>
            <person name="Banfield J.F."/>
        </authorList>
    </citation>
    <scope>NUCLEOTIDE SEQUENCE [LARGE SCALE GENOMIC DNA]</scope>
</reference>
<dbReference type="SUPFAM" id="SSF52980">
    <property type="entry name" value="Restriction endonuclease-like"/>
    <property type="match status" value="1"/>
</dbReference>
<organism evidence="2 3">
    <name type="scientific">Candidatus Woesebacteria bacterium RBG_13_36_22</name>
    <dbReference type="NCBI Taxonomy" id="1802478"/>
    <lineage>
        <taxon>Bacteria</taxon>
        <taxon>Candidatus Woeseibacteriota</taxon>
    </lineage>
</organism>
<dbReference type="InterPro" id="IPR011856">
    <property type="entry name" value="tRNA_endonuc-like_dom_sf"/>
</dbReference>
<evidence type="ECO:0000313" key="2">
    <source>
        <dbReference type="EMBL" id="OGM10630.1"/>
    </source>
</evidence>
<dbReference type="AlphaFoldDB" id="A0A1F7X6C5"/>
<dbReference type="GO" id="GO:0003676">
    <property type="term" value="F:nucleic acid binding"/>
    <property type="evidence" value="ECO:0007669"/>
    <property type="project" value="InterPro"/>
</dbReference>
<evidence type="ECO:0000313" key="3">
    <source>
        <dbReference type="Proteomes" id="UP000176939"/>
    </source>
</evidence>
<evidence type="ECO:0000259" key="1">
    <source>
        <dbReference type="Pfam" id="PF06467"/>
    </source>
</evidence>
<gene>
    <name evidence="2" type="ORF">A2Z67_00040</name>
</gene>
<name>A0A1F7X6C5_9BACT</name>
<protein>
    <recommendedName>
        <fullName evidence="1">MYM-type domain-containing protein</fullName>
    </recommendedName>
</protein>
<feature type="domain" description="MYM-type" evidence="1">
    <location>
        <begin position="10"/>
        <end position="43"/>
    </location>
</feature>
<dbReference type="Pfam" id="PF06467">
    <property type="entry name" value="zf-FCS"/>
    <property type="match status" value="1"/>
</dbReference>
<dbReference type="InterPro" id="IPR010507">
    <property type="entry name" value="Znf_MYM"/>
</dbReference>
<dbReference type="Proteomes" id="UP000176939">
    <property type="component" value="Unassembled WGS sequence"/>
</dbReference>
<proteinExistence type="predicted"/>
<accession>A0A1F7X6C5</accession>
<dbReference type="Gene3D" id="3.40.1350.10">
    <property type="match status" value="1"/>
</dbReference>
<dbReference type="InterPro" id="IPR011335">
    <property type="entry name" value="Restrct_endonuc-II-like"/>
</dbReference>
<dbReference type="EMBL" id="MGFQ01000003">
    <property type="protein sequence ID" value="OGM10630.1"/>
    <property type="molecule type" value="Genomic_DNA"/>
</dbReference>
<sequence>MAIGIEKHICDYCKGKIPPKRWPFQIGKLKKRAFCSKDCLDKFEREILPIGVPILRGRNSVLTGSISELLVCVDLLCKGFYVFRSVSPSAPCDLIIIHENKTAKIEVKTTYSKSGGGFIKFEEEMDKSKFDILALVYGSEVHYFPNIEDVLI</sequence>
<comment type="caution">
    <text evidence="2">The sequence shown here is derived from an EMBL/GenBank/DDBJ whole genome shotgun (WGS) entry which is preliminary data.</text>
</comment>
<dbReference type="GO" id="GO:0008270">
    <property type="term" value="F:zinc ion binding"/>
    <property type="evidence" value="ECO:0007669"/>
    <property type="project" value="InterPro"/>
</dbReference>